<reference evidence="2" key="1">
    <citation type="submission" date="2018-12" db="EMBL/GenBank/DDBJ databases">
        <authorList>
            <person name="Will S."/>
            <person name="Neumann-Schaal M."/>
            <person name="Henke P."/>
        </authorList>
    </citation>
    <scope>NUCLEOTIDE SEQUENCE</scope>
    <source>
        <strain evidence="2">PCC 7102</strain>
    </source>
</reference>
<dbReference type="SUPFAM" id="SSF55781">
    <property type="entry name" value="GAF domain-like"/>
    <property type="match status" value="1"/>
</dbReference>
<reference evidence="2" key="2">
    <citation type="journal article" date="2019" name="Genome Biol. Evol.">
        <title>Day and night: Metabolic profiles and evolutionary relationships of six axenic non-marine cyanobacteria.</title>
        <authorList>
            <person name="Will S.E."/>
            <person name="Henke P."/>
            <person name="Boedeker C."/>
            <person name="Huang S."/>
            <person name="Brinkmann H."/>
            <person name="Rohde M."/>
            <person name="Jarek M."/>
            <person name="Friedl T."/>
            <person name="Seufert S."/>
            <person name="Schumacher M."/>
            <person name="Overmann J."/>
            <person name="Neumann-Schaal M."/>
            <person name="Petersen J."/>
        </authorList>
    </citation>
    <scope>NUCLEOTIDE SEQUENCE [LARGE SCALE GENOMIC DNA]</scope>
    <source>
        <strain evidence="2">PCC 7102</strain>
    </source>
</reference>
<dbReference type="InterPro" id="IPR003018">
    <property type="entry name" value="GAF"/>
</dbReference>
<sequence length="159" mass="18187">MHFLICGYKDTFPYFWLFRTLHKLIKIVIENTGADYGILIAIENNKLFIEAVGIAQKDEASVQRIPFNQSCLQAPTTIINYVQRTQQSIVLTDATQEKLYAENDYIKRNKPKSILCTSLSHQGKLVGIIYLENNLAIGAFTSQRLEVLKLLCSQKKIIY</sequence>
<accession>A0A3S1BUX0</accession>
<evidence type="ECO:0000313" key="3">
    <source>
        <dbReference type="Proteomes" id="UP000271624"/>
    </source>
</evidence>
<evidence type="ECO:0000313" key="2">
    <source>
        <dbReference type="EMBL" id="RUS95308.1"/>
    </source>
</evidence>
<dbReference type="Pfam" id="PF01590">
    <property type="entry name" value="GAF"/>
    <property type="match status" value="1"/>
</dbReference>
<dbReference type="EMBL" id="RSCL01000042">
    <property type="protein sequence ID" value="RUS95308.1"/>
    <property type="molecule type" value="Genomic_DNA"/>
</dbReference>
<evidence type="ECO:0000259" key="1">
    <source>
        <dbReference type="Pfam" id="PF01590"/>
    </source>
</evidence>
<feature type="domain" description="GAF" evidence="1">
    <location>
        <begin position="20"/>
        <end position="154"/>
    </location>
</feature>
<comment type="caution">
    <text evidence="2">The sequence shown here is derived from an EMBL/GenBank/DDBJ whole genome shotgun (WGS) entry which is preliminary data.</text>
</comment>
<dbReference type="AlphaFoldDB" id="A0A3S1BUX0"/>
<name>A0A3S1BUX0_9CYAN</name>
<dbReference type="OrthoDB" id="447151at2"/>
<dbReference type="Proteomes" id="UP000271624">
    <property type="component" value="Unassembled WGS sequence"/>
</dbReference>
<gene>
    <name evidence="2" type="ORF">DSM106972_090840</name>
</gene>
<dbReference type="InterPro" id="IPR029016">
    <property type="entry name" value="GAF-like_dom_sf"/>
</dbReference>
<dbReference type="RefSeq" id="WP_127087042.1">
    <property type="nucleotide sequence ID" value="NZ_RSCL01000042.1"/>
</dbReference>
<keyword evidence="3" id="KW-1185">Reference proteome</keyword>
<organism evidence="2 3">
    <name type="scientific">Dulcicalothrix desertica PCC 7102</name>
    <dbReference type="NCBI Taxonomy" id="232991"/>
    <lineage>
        <taxon>Bacteria</taxon>
        <taxon>Bacillati</taxon>
        <taxon>Cyanobacteriota</taxon>
        <taxon>Cyanophyceae</taxon>
        <taxon>Nostocales</taxon>
        <taxon>Calotrichaceae</taxon>
        <taxon>Dulcicalothrix</taxon>
    </lineage>
</organism>
<dbReference type="Gene3D" id="3.30.450.40">
    <property type="match status" value="1"/>
</dbReference>
<proteinExistence type="predicted"/>
<protein>
    <recommendedName>
        <fullName evidence="1">GAF domain-containing protein</fullName>
    </recommendedName>
</protein>